<keyword evidence="4" id="KW-0372">Hormone</keyword>
<dbReference type="GO" id="GO:0005615">
    <property type="term" value="C:extracellular space"/>
    <property type="evidence" value="ECO:0007669"/>
    <property type="project" value="TreeGrafter"/>
</dbReference>
<feature type="chain" id="PRO_5034087991" evidence="7">
    <location>
        <begin position="23"/>
        <end position="116"/>
    </location>
</feature>
<organism evidence="8 9">
    <name type="scientific">Spermophilus dauricus</name>
    <name type="common">Daurian ground squirrel</name>
    <dbReference type="NCBI Taxonomy" id="99837"/>
    <lineage>
        <taxon>Eukaryota</taxon>
        <taxon>Metazoa</taxon>
        <taxon>Chordata</taxon>
        <taxon>Craniata</taxon>
        <taxon>Vertebrata</taxon>
        <taxon>Euteleostomi</taxon>
        <taxon>Mammalia</taxon>
        <taxon>Eutheria</taxon>
        <taxon>Euarchontoglires</taxon>
        <taxon>Glires</taxon>
        <taxon>Rodentia</taxon>
        <taxon>Sciuromorpha</taxon>
        <taxon>Sciuridae</taxon>
        <taxon>Xerinae</taxon>
        <taxon>Marmotini</taxon>
        <taxon>Spermophilus</taxon>
    </lineage>
</organism>
<accession>A0A8C9ULZ9</accession>
<dbReference type="GO" id="GO:1904306">
    <property type="term" value="P:positive regulation of gastro-intestinal system smooth muscle contraction"/>
    <property type="evidence" value="ECO:0007669"/>
    <property type="project" value="TreeGrafter"/>
</dbReference>
<comment type="similarity">
    <text evidence="2">Belongs to the spexin family.</text>
</comment>
<keyword evidence="5 7" id="KW-0732">Signal</keyword>
<reference evidence="8" key="1">
    <citation type="submission" date="2025-08" db="UniProtKB">
        <authorList>
            <consortium name="Ensembl"/>
        </authorList>
    </citation>
    <scope>IDENTIFICATION</scope>
</reference>
<evidence type="ECO:0000256" key="4">
    <source>
        <dbReference type="ARBA" id="ARBA00022702"/>
    </source>
</evidence>
<evidence type="ECO:0000256" key="2">
    <source>
        <dbReference type="ARBA" id="ARBA00006687"/>
    </source>
</evidence>
<name>A0A8C9ULZ9_SPEDA</name>
<sequence>MKGAKSLTAATLALLLVFSVLGNSAPQKLFNRRNWTPQAMLYLKGAQGRRFISDQSRRKDLSDRLPPERRSPNTQLLTLPEAAALLLALLQKPQEGTNGEKNSDQSRFLGDGLLNW</sequence>
<proteinExistence type="inferred from homology"/>
<dbReference type="PANTHER" id="PTHR28590:SF1">
    <property type="entry name" value="SPEXIN"/>
    <property type="match status" value="1"/>
</dbReference>
<dbReference type="Ensembl" id="ENSSDAT00000008467.1">
    <property type="protein sequence ID" value="ENSSDAP00000007441.1"/>
    <property type="gene ID" value="ENSSDAG00000006793.1"/>
</dbReference>
<comment type="subcellular location">
    <subcellularLocation>
        <location evidence="1">Secreted</location>
    </subcellularLocation>
</comment>
<dbReference type="GO" id="GO:0005737">
    <property type="term" value="C:cytoplasm"/>
    <property type="evidence" value="ECO:0007669"/>
    <property type="project" value="TreeGrafter"/>
</dbReference>
<reference evidence="8" key="2">
    <citation type="submission" date="2025-09" db="UniProtKB">
        <authorList>
            <consortium name="Ensembl"/>
        </authorList>
    </citation>
    <scope>IDENTIFICATION</scope>
</reference>
<evidence type="ECO:0000256" key="5">
    <source>
        <dbReference type="ARBA" id="ARBA00022729"/>
    </source>
</evidence>
<evidence type="ECO:0000256" key="6">
    <source>
        <dbReference type="SAM" id="MobiDB-lite"/>
    </source>
</evidence>
<keyword evidence="3" id="KW-0964">Secreted</keyword>
<evidence type="ECO:0000313" key="9">
    <source>
        <dbReference type="Proteomes" id="UP000694422"/>
    </source>
</evidence>
<feature type="compositionally biased region" description="Basic and acidic residues" evidence="6">
    <location>
        <begin position="55"/>
        <end position="71"/>
    </location>
</feature>
<dbReference type="Pfam" id="PF15171">
    <property type="entry name" value="Spexin"/>
    <property type="match status" value="1"/>
</dbReference>
<feature type="signal peptide" evidence="7">
    <location>
        <begin position="1"/>
        <end position="22"/>
    </location>
</feature>
<feature type="region of interest" description="Disordered" evidence="6">
    <location>
        <begin position="55"/>
        <end position="74"/>
    </location>
</feature>
<dbReference type="Proteomes" id="UP000694422">
    <property type="component" value="Unplaced"/>
</dbReference>
<evidence type="ECO:0000256" key="3">
    <source>
        <dbReference type="ARBA" id="ARBA00022525"/>
    </source>
</evidence>
<dbReference type="PANTHER" id="PTHR28590">
    <property type="entry name" value="SPEXIN"/>
    <property type="match status" value="1"/>
</dbReference>
<evidence type="ECO:0000256" key="1">
    <source>
        <dbReference type="ARBA" id="ARBA00004613"/>
    </source>
</evidence>
<dbReference type="GO" id="GO:0005184">
    <property type="term" value="F:neuropeptide hormone activity"/>
    <property type="evidence" value="ECO:0007669"/>
    <property type="project" value="InterPro"/>
</dbReference>
<evidence type="ECO:0000313" key="8">
    <source>
        <dbReference type="Ensembl" id="ENSSDAP00000007441.1"/>
    </source>
</evidence>
<protein>
    <submittedName>
        <fullName evidence="8">Spexin hormone</fullName>
    </submittedName>
</protein>
<keyword evidence="9" id="KW-1185">Reference proteome</keyword>
<dbReference type="AlphaFoldDB" id="A0A8C9ULZ9"/>
<dbReference type="InterPro" id="IPR028126">
    <property type="entry name" value="Spexin"/>
</dbReference>
<feature type="region of interest" description="Disordered" evidence="6">
    <location>
        <begin position="94"/>
        <end position="116"/>
    </location>
</feature>
<evidence type="ECO:0000256" key="7">
    <source>
        <dbReference type="SAM" id="SignalP"/>
    </source>
</evidence>